<organism evidence="2 3">
    <name type="scientific">Laetiporus sulphureus 93-53</name>
    <dbReference type="NCBI Taxonomy" id="1314785"/>
    <lineage>
        <taxon>Eukaryota</taxon>
        <taxon>Fungi</taxon>
        <taxon>Dikarya</taxon>
        <taxon>Basidiomycota</taxon>
        <taxon>Agaricomycotina</taxon>
        <taxon>Agaricomycetes</taxon>
        <taxon>Polyporales</taxon>
        <taxon>Laetiporus</taxon>
    </lineage>
</organism>
<dbReference type="EMBL" id="KV427610">
    <property type="protein sequence ID" value="KZT10078.1"/>
    <property type="molecule type" value="Genomic_DNA"/>
</dbReference>
<feature type="transmembrane region" description="Helical" evidence="1">
    <location>
        <begin position="176"/>
        <end position="196"/>
    </location>
</feature>
<feature type="transmembrane region" description="Helical" evidence="1">
    <location>
        <begin position="12"/>
        <end position="34"/>
    </location>
</feature>
<feature type="transmembrane region" description="Helical" evidence="1">
    <location>
        <begin position="108"/>
        <end position="127"/>
    </location>
</feature>
<feature type="transmembrane region" description="Helical" evidence="1">
    <location>
        <begin position="134"/>
        <end position="156"/>
    </location>
</feature>
<evidence type="ECO:0000313" key="2">
    <source>
        <dbReference type="EMBL" id="KZT10078.1"/>
    </source>
</evidence>
<sequence length="331" mass="36875">MVYVSLTGANMGTVAVESFLYGIFLLLSSTYIYLHTNRVSNESVTFDARWRKFLTPLFMSAILITTTATAHWILTVVRFFQAFVLFEGGAAPELFYADLSQTTEVVKTAFLISTLIISDIMFAYRLWIVWSYNFWVVMVPALAVTGLCVSGIGIVYELTRLSTADTVFVSQAAHWITADYSFTFITNVYSSCLIAWKVWRSSRKASAYGGGQLMRVLATIVESAGTYTLYVIVFFAAYESGSNLQYPFVDTLCQVAAIAFMMINVRVGLGWAQKAHQTHSTSSNIIPSRRNGDQSFIMRPVAVDITRVVQKEDDMGQPIKRASSDYSSSPV</sequence>
<feature type="transmembrane region" description="Helical" evidence="1">
    <location>
        <begin position="54"/>
        <end position="74"/>
    </location>
</feature>
<dbReference type="GeneID" id="63820945"/>
<gene>
    <name evidence="2" type="ORF">LAESUDRAFT_645450</name>
</gene>
<proteinExistence type="predicted"/>
<keyword evidence="1" id="KW-0812">Transmembrane</keyword>
<dbReference type="OrthoDB" id="3346544at2759"/>
<reference evidence="2 3" key="1">
    <citation type="journal article" date="2016" name="Mol. Biol. Evol.">
        <title>Comparative Genomics of Early-Diverging Mushroom-Forming Fungi Provides Insights into the Origins of Lignocellulose Decay Capabilities.</title>
        <authorList>
            <person name="Nagy L.G."/>
            <person name="Riley R."/>
            <person name="Tritt A."/>
            <person name="Adam C."/>
            <person name="Daum C."/>
            <person name="Floudas D."/>
            <person name="Sun H."/>
            <person name="Yadav J.S."/>
            <person name="Pangilinan J."/>
            <person name="Larsson K.H."/>
            <person name="Matsuura K."/>
            <person name="Barry K."/>
            <person name="Labutti K."/>
            <person name="Kuo R."/>
            <person name="Ohm R.A."/>
            <person name="Bhattacharya S.S."/>
            <person name="Shirouzu T."/>
            <person name="Yoshinaga Y."/>
            <person name="Martin F.M."/>
            <person name="Grigoriev I.V."/>
            <person name="Hibbett D.S."/>
        </authorList>
    </citation>
    <scope>NUCLEOTIDE SEQUENCE [LARGE SCALE GENOMIC DNA]</scope>
    <source>
        <strain evidence="2 3">93-53</strain>
    </source>
</reference>
<dbReference type="AlphaFoldDB" id="A0A165GAN4"/>
<dbReference type="InParanoid" id="A0A165GAN4"/>
<dbReference type="STRING" id="1314785.A0A165GAN4"/>
<evidence type="ECO:0000256" key="1">
    <source>
        <dbReference type="SAM" id="Phobius"/>
    </source>
</evidence>
<dbReference type="RefSeq" id="XP_040767818.1">
    <property type="nucleotide sequence ID" value="XM_040903915.1"/>
</dbReference>
<keyword evidence="3" id="KW-1185">Reference proteome</keyword>
<dbReference type="Proteomes" id="UP000076871">
    <property type="component" value="Unassembled WGS sequence"/>
</dbReference>
<feature type="transmembrane region" description="Helical" evidence="1">
    <location>
        <begin position="244"/>
        <end position="265"/>
    </location>
</feature>
<feature type="transmembrane region" description="Helical" evidence="1">
    <location>
        <begin position="216"/>
        <end position="238"/>
    </location>
</feature>
<accession>A0A165GAN4</accession>
<keyword evidence="1" id="KW-0472">Membrane</keyword>
<keyword evidence="1" id="KW-1133">Transmembrane helix</keyword>
<name>A0A165GAN4_9APHY</name>
<protein>
    <submittedName>
        <fullName evidence="2">Uncharacterized protein</fullName>
    </submittedName>
</protein>
<evidence type="ECO:0000313" key="3">
    <source>
        <dbReference type="Proteomes" id="UP000076871"/>
    </source>
</evidence>